<gene>
    <name evidence="6" type="ORF">IFM89_033121</name>
</gene>
<name>A0A835HIU1_9MAGN</name>
<evidence type="ECO:0000256" key="4">
    <source>
        <dbReference type="ARBA" id="ARBA00022833"/>
    </source>
</evidence>
<dbReference type="InterPro" id="IPR001623">
    <property type="entry name" value="DnaJ_domain"/>
</dbReference>
<dbReference type="PRINTS" id="PR00625">
    <property type="entry name" value="JDOMAIN"/>
</dbReference>
<keyword evidence="3" id="KW-0863">Zinc-finger</keyword>
<reference evidence="6 7" key="1">
    <citation type="submission" date="2020-10" db="EMBL/GenBank/DDBJ databases">
        <title>The Coptis chinensis genome and diversification of protoberbering-type alkaloids.</title>
        <authorList>
            <person name="Wang B."/>
            <person name="Shu S."/>
            <person name="Song C."/>
            <person name="Liu Y."/>
        </authorList>
    </citation>
    <scope>NUCLEOTIDE SEQUENCE [LARGE SCALE GENOMIC DNA]</scope>
    <source>
        <strain evidence="6">HL-2020</strain>
        <tissue evidence="6">Leaf</tissue>
    </source>
</reference>
<dbReference type="Gene3D" id="1.10.287.110">
    <property type="entry name" value="DnaJ domain"/>
    <property type="match status" value="1"/>
</dbReference>
<dbReference type="GO" id="GO:0008270">
    <property type="term" value="F:zinc ion binding"/>
    <property type="evidence" value="ECO:0007669"/>
    <property type="project" value="UniProtKB-KW"/>
</dbReference>
<evidence type="ECO:0000259" key="5">
    <source>
        <dbReference type="PROSITE" id="PS50076"/>
    </source>
</evidence>
<dbReference type="AlphaFoldDB" id="A0A835HIU1"/>
<dbReference type="InterPro" id="IPR002939">
    <property type="entry name" value="DnaJ_C"/>
</dbReference>
<feature type="domain" description="J" evidence="5">
    <location>
        <begin position="25"/>
        <end position="104"/>
    </location>
</feature>
<dbReference type="PANTHER" id="PTHR45005:SF2">
    <property type="entry name" value="PROTEIN HLB1"/>
    <property type="match status" value="1"/>
</dbReference>
<evidence type="ECO:0000256" key="2">
    <source>
        <dbReference type="ARBA" id="ARBA00022737"/>
    </source>
</evidence>
<keyword evidence="1" id="KW-0479">Metal-binding</keyword>
<keyword evidence="2" id="KW-0677">Repeat</keyword>
<dbReference type="PROSITE" id="PS50076">
    <property type="entry name" value="DNAJ_2"/>
    <property type="match status" value="1"/>
</dbReference>
<accession>A0A835HIU1</accession>
<dbReference type="FunFam" id="2.60.260.20:FF:000003">
    <property type="entry name" value="DnaJ subfamily A member 2"/>
    <property type="match status" value="1"/>
</dbReference>
<sequence length="636" mass="70064">MKPSKSHTHIQMEFEVAKQHNVAPTHIDLVDVETQDSQEPAVQATCAEQNTNNGKPRKKTSKVWNCFELLPVHADGKARAKCQLAQAYEVFSDPEKREIYDQYGEDALKEGMGGGGGGHDPFDIFQSFFGGSPFGGKVVACTSALFVNPDTITEDIVFVLQQKEHPKYKRKVDDMYIEHSLSLTEAFCGFQFVLTHLDNRQLLIKSNPGEVVKPGFCITKLSHMWCTRIFVLAMFCIDEEFGAHLTGVGLSKFVPWEVMHEKNKVSIFEWATPLVQSHCYLDLLDPLISDVPELGIIQRVVDLVYACTQHVQSVRPRMFHVVHQLQHLGLKNVVSKKATSVGGGSSSPSTASQSPISSLQLVEVGSNKTDAVWIYSLTYGGGIVYVWPLTLHLPLPYLKVGYLTTPPVGNPIAPHSDWKRSEFALNHEGPLQLNTTEQKQLLQSPSGKLVAAVNIDKAIIKVDIPNVVSVSACADLTLPPGAGLCIDTIHGPVYLGPRLSTTVLEMMVVTAKGGFERVLGLIQYNSKTTECPAVATKKQDGLLILIAQSEHAKANYRILQWSFLKPLHQEKWEKPSLQIVALKLMILRYHGSTLIAASLSAFIAKPVMGVGGVIPPPATYFEKNRGAEMLGVWTLL</sequence>
<keyword evidence="7" id="KW-1185">Reference proteome</keyword>
<dbReference type="PANTHER" id="PTHR45005">
    <property type="match status" value="1"/>
</dbReference>
<dbReference type="SUPFAM" id="SSF49493">
    <property type="entry name" value="HSP40/DnaJ peptide-binding domain"/>
    <property type="match status" value="1"/>
</dbReference>
<comment type="caution">
    <text evidence="6">The sequence shown here is derived from an EMBL/GenBank/DDBJ whole genome shotgun (WGS) entry which is preliminary data.</text>
</comment>
<evidence type="ECO:0000313" key="6">
    <source>
        <dbReference type="EMBL" id="KAF9598923.1"/>
    </source>
</evidence>
<dbReference type="EMBL" id="JADFTS010000007">
    <property type="protein sequence ID" value="KAF9598923.1"/>
    <property type="molecule type" value="Genomic_DNA"/>
</dbReference>
<evidence type="ECO:0000256" key="3">
    <source>
        <dbReference type="ARBA" id="ARBA00022771"/>
    </source>
</evidence>
<evidence type="ECO:0000313" key="7">
    <source>
        <dbReference type="Proteomes" id="UP000631114"/>
    </source>
</evidence>
<dbReference type="Proteomes" id="UP000631114">
    <property type="component" value="Unassembled WGS sequence"/>
</dbReference>
<dbReference type="SUPFAM" id="SSF46565">
    <property type="entry name" value="Chaperone J-domain"/>
    <property type="match status" value="1"/>
</dbReference>
<dbReference type="GO" id="GO:0006457">
    <property type="term" value="P:protein folding"/>
    <property type="evidence" value="ECO:0007669"/>
    <property type="project" value="InterPro"/>
</dbReference>
<dbReference type="OrthoDB" id="548564at2759"/>
<dbReference type="Pfam" id="PF01556">
    <property type="entry name" value="DnaJ_C"/>
    <property type="match status" value="1"/>
</dbReference>
<dbReference type="Gene3D" id="2.60.260.20">
    <property type="entry name" value="Urease metallochaperone UreE, N-terminal domain"/>
    <property type="match status" value="1"/>
</dbReference>
<dbReference type="InterPro" id="IPR008971">
    <property type="entry name" value="HSP40/DnaJ_pept-bd"/>
</dbReference>
<organism evidence="6 7">
    <name type="scientific">Coptis chinensis</name>
    <dbReference type="NCBI Taxonomy" id="261450"/>
    <lineage>
        <taxon>Eukaryota</taxon>
        <taxon>Viridiplantae</taxon>
        <taxon>Streptophyta</taxon>
        <taxon>Embryophyta</taxon>
        <taxon>Tracheophyta</taxon>
        <taxon>Spermatophyta</taxon>
        <taxon>Magnoliopsida</taxon>
        <taxon>Ranunculales</taxon>
        <taxon>Ranunculaceae</taxon>
        <taxon>Coptidoideae</taxon>
        <taxon>Coptis</taxon>
    </lineage>
</organism>
<protein>
    <recommendedName>
        <fullName evidence="5">J domain-containing protein</fullName>
    </recommendedName>
</protein>
<keyword evidence="4" id="KW-0862">Zinc</keyword>
<dbReference type="InterPro" id="IPR053277">
    <property type="entry name" value="Endomembrane_traffic_mod"/>
</dbReference>
<dbReference type="GO" id="GO:0051082">
    <property type="term" value="F:unfolded protein binding"/>
    <property type="evidence" value="ECO:0007669"/>
    <property type="project" value="InterPro"/>
</dbReference>
<proteinExistence type="predicted"/>
<evidence type="ECO:0000256" key="1">
    <source>
        <dbReference type="ARBA" id="ARBA00022723"/>
    </source>
</evidence>
<dbReference type="InterPro" id="IPR036869">
    <property type="entry name" value="J_dom_sf"/>
</dbReference>